<name>A0A0A9GLR0_ARUDO</name>
<organism evidence="2">
    <name type="scientific">Arundo donax</name>
    <name type="common">Giant reed</name>
    <name type="synonym">Donax arundinaceus</name>
    <dbReference type="NCBI Taxonomy" id="35708"/>
    <lineage>
        <taxon>Eukaryota</taxon>
        <taxon>Viridiplantae</taxon>
        <taxon>Streptophyta</taxon>
        <taxon>Embryophyta</taxon>
        <taxon>Tracheophyta</taxon>
        <taxon>Spermatophyta</taxon>
        <taxon>Magnoliopsida</taxon>
        <taxon>Liliopsida</taxon>
        <taxon>Poales</taxon>
        <taxon>Poaceae</taxon>
        <taxon>PACMAD clade</taxon>
        <taxon>Arundinoideae</taxon>
        <taxon>Arundineae</taxon>
        <taxon>Arundo</taxon>
    </lineage>
</organism>
<dbReference type="EMBL" id="GBRH01176313">
    <property type="protein sequence ID" value="JAE21583.1"/>
    <property type="molecule type" value="Transcribed_RNA"/>
</dbReference>
<sequence length="45" mass="5055">MRSRGSSFPRAAFRLTASAPPPRSTWETRARRSERRLPTAAALRA</sequence>
<dbReference type="AlphaFoldDB" id="A0A0A9GLR0"/>
<reference evidence="2" key="1">
    <citation type="submission" date="2014-09" db="EMBL/GenBank/DDBJ databases">
        <authorList>
            <person name="Magalhaes I.L.F."/>
            <person name="Oliveira U."/>
            <person name="Santos F.R."/>
            <person name="Vidigal T.H.D.A."/>
            <person name="Brescovit A.D."/>
            <person name="Santos A.J."/>
        </authorList>
    </citation>
    <scope>NUCLEOTIDE SEQUENCE</scope>
    <source>
        <tissue evidence="2">Shoot tissue taken approximately 20 cm above the soil surface</tissue>
    </source>
</reference>
<evidence type="ECO:0000256" key="1">
    <source>
        <dbReference type="SAM" id="MobiDB-lite"/>
    </source>
</evidence>
<protein>
    <submittedName>
        <fullName evidence="2">Propionyl-CoA carboxylase beta chain</fullName>
    </submittedName>
</protein>
<reference evidence="2" key="2">
    <citation type="journal article" date="2015" name="Data Brief">
        <title>Shoot transcriptome of the giant reed, Arundo donax.</title>
        <authorList>
            <person name="Barrero R.A."/>
            <person name="Guerrero F.D."/>
            <person name="Moolhuijzen P."/>
            <person name="Goolsby J.A."/>
            <person name="Tidwell J."/>
            <person name="Bellgard S.E."/>
            <person name="Bellgard M.I."/>
        </authorList>
    </citation>
    <scope>NUCLEOTIDE SEQUENCE</scope>
    <source>
        <tissue evidence="2">Shoot tissue taken approximately 20 cm above the soil surface</tissue>
    </source>
</reference>
<accession>A0A0A9GLR0</accession>
<proteinExistence type="predicted"/>
<feature type="compositionally biased region" description="Basic and acidic residues" evidence="1">
    <location>
        <begin position="26"/>
        <end position="37"/>
    </location>
</feature>
<feature type="region of interest" description="Disordered" evidence="1">
    <location>
        <begin position="1"/>
        <end position="45"/>
    </location>
</feature>
<evidence type="ECO:0000313" key="2">
    <source>
        <dbReference type="EMBL" id="JAE21583.1"/>
    </source>
</evidence>